<dbReference type="Pfam" id="PF02949">
    <property type="entry name" value="7tm_6"/>
    <property type="match status" value="1"/>
</dbReference>
<dbReference type="AlphaFoldDB" id="A0A9P0HTR4"/>
<name>A0A9P0HTR4_NEZVI</name>
<evidence type="ECO:0000256" key="8">
    <source>
        <dbReference type="ARBA" id="ARBA00023170"/>
    </source>
</evidence>
<evidence type="ECO:0000256" key="7">
    <source>
        <dbReference type="ARBA" id="ARBA00023136"/>
    </source>
</evidence>
<evidence type="ECO:0000256" key="4">
    <source>
        <dbReference type="ARBA" id="ARBA00022692"/>
    </source>
</evidence>
<organism evidence="11 12">
    <name type="scientific">Nezara viridula</name>
    <name type="common">Southern green stink bug</name>
    <name type="synonym">Cimex viridulus</name>
    <dbReference type="NCBI Taxonomy" id="85310"/>
    <lineage>
        <taxon>Eukaryota</taxon>
        <taxon>Metazoa</taxon>
        <taxon>Ecdysozoa</taxon>
        <taxon>Arthropoda</taxon>
        <taxon>Hexapoda</taxon>
        <taxon>Insecta</taxon>
        <taxon>Pterygota</taxon>
        <taxon>Neoptera</taxon>
        <taxon>Paraneoptera</taxon>
        <taxon>Hemiptera</taxon>
        <taxon>Heteroptera</taxon>
        <taxon>Panheteroptera</taxon>
        <taxon>Pentatomomorpha</taxon>
        <taxon>Pentatomoidea</taxon>
        <taxon>Pentatomidae</taxon>
        <taxon>Pentatominae</taxon>
        <taxon>Nezara</taxon>
    </lineage>
</organism>
<dbReference type="InterPro" id="IPR004117">
    <property type="entry name" value="7tm6_olfct_rcpt"/>
</dbReference>
<gene>
    <name evidence="11" type="ORF">NEZAVI_LOCUS15021</name>
</gene>
<dbReference type="GO" id="GO:0005886">
    <property type="term" value="C:plasma membrane"/>
    <property type="evidence" value="ECO:0007669"/>
    <property type="project" value="UniProtKB-SubCell"/>
</dbReference>
<protein>
    <recommendedName>
        <fullName evidence="13">Odorant receptor</fullName>
    </recommendedName>
</protein>
<dbReference type="EMBL" id="OV725083">
    <property type="protein sequence ID" value="CAH1407256.1"/>
    <property type="molecule type" value="Genomic_DNA"/>
</dbReference>
<dbReference type="OrthoDB" id="6629856at2759"/>
<evidence type="ECO:0000313" key="12">
    <source>
        <dbReference type="Proteomes" id="UP001152798"/>
    </source>
</evidence>
<evidence type="ECO:0000256" key="3">
    <source>
        <dbReference type="ARBA" id="ARBA00022606"/>
    </source>
</evidence>
<keyword evidence="4 10" id="KW-0812">Transmembrane</keyword>
<dbReference type="PANTHER" id="PTHR21137:SF35">
    <property type="entry name" value="ODORANT RECEPTOR 19A-RELATED"/>
    <property type="match status" value="1"/>
</dbReference>
<dbReference type="Proteomes" id="UP001152798">
    <property type="component" value="Chromosome 7"/>
</dbReference>
<evidence type="ECO:0000313" key="11">
    <source>
        <dbReference type="EMBL" id="CAH1407256.1"/>
    </source>
</evidence>
<keyword evidence="6 10" id="KW-1133">Transmembrane helix</keyword>
<proteinExistence type="predicted"/>
<evidence type="ECO:0008006" key="13">
    <source>
        <dbReference type="Google" id="ProtNLM"/>
    </source>
</evidence>
<evidence type="ECO:0000256" key="10">
    <source>
        <dbReference type="SAM" id="Phobius"/>
    </source>
</evidence>
<keyword evidence="7 10" id="KW-0472">Membrane</keyword>
<keyword evidence="5" id="KW-0552">Olfaction</keyword>
<dbReference type="GO" id="GO:0005549">
    <property type="term" value="F:odorant binding"/>
    <property type="evidence" value="ECO:0007669"/>
    <property type="project" value="InterPro"/>
</dbReference>
<feature type="transmembrane region" description="Helical" evidence="10">
    <location>
        <begin position="6"/>
        <end position="29"/>
    </location>
</feature>
<dbReference type="PANTHER" id="PTHR21137">
    <property type="entry name" value="ODORANT RECEPTOR"/>
    <property type="match status" value="1"/>
</dbReference>
<evidence type="ECO:0000256" key="9">
    <source>
        <dbReference type="ARBA" id="ARBA00023224"/>
    </source>
</evidence>
<keyword evidence="2" id="KW-1003">Cell membrane</keyword>
<keyword evidence="12" id="KW-1185">Reference proteome</keyword>
<keyword evidence="9" id="KW-0807">Transducer</keyword>
<sequence length="124" mass="14020">MILGTGVFVLILAGFQFLFGTTATTIFIVKSLIFLPYQAIEVCMFCFASSYLETASSDIQFAIYSSDWYKANIKFRKAAQMMMVRAMKGETLKAVSMYPINVETMMSIFQFTYTVSALMLKTIE</sequence>
<comment type="subcellular location">
    <subcellularLocation>
        <location evidence="1">Cell membrane</location>
        <topology evidence="1">Multi-pass membrane protein</topology>
    </subcellularLocation>
</comment>
<evidence type="ECO:0000256" key="5">
    <source>
        <dbReference type="ARBA" id="ARBA00022725"/>
    </source>
</evidence>
<keyword evidence="3" id="KW-0716">Sensory transduction</keyword>
<evidence type="ECO:0000256" key="1">
    <source>
        <dbReference type="ARBA" id="ARBA00004651"/>
    </source>
</evidence>
<evidence type="ECO:0000256" key="2">
    <source>
        <dbReference type="ARBA" id="ARBA00022475"/>
    </source>
</evidence>
<keyword evidence="8" id="KW-0675">Receptor</keyword>
<reference evidence="11" key="1">
    <citation type="submission" date="2022-01" db="EMBL/GenBank/DDBJ databases">
        <authorList>
            <person name="King R."/>
        </authorList>
    </citation>
    <scope>NUCLEOTIDE SEQUENCE</scope>
</reference>
<dbReference type="GO" id="GO:0004984">
    <property type="term" value="F:olfactory receptor activity"/>
    <property type="evidence" value="ECO:0007669"/>
    <property type="project" value="InterPro"/>
</dbReference>
<evidence type="ECO:0000256" key="6">
    <source>
        <dbReference type="ARBA" id="ARBA00022989"/>
    </source>
</evidence>
<accession>A0A9P0HTR4</accession>
<dbReference type="GO" id="GO:0007165">
    <property type="term" value="P:signal transduction"/>
    <property type="evidence" value="ECO:0007669"/>
    <property type="project" value="UniProtKB-KW"/>
</dbReference>